<dbReference type="AlphaFoldDB" id="A0AA85BYH9"/>
<sequence>MCNVVEIVPDNPIVIMRWDGYQPELPAIMLNSHMDVVPVVEEKWSYPPFSGTITPDGKIYGRGTQDMKSIGIQQLEAIRRLKSRGCNQLRRTVYLTFVPDEELGGVKGMKPFY</sequence>
<dbReference type="WBParaSite" id="SMTH1_8630.1">
    <property type="protein sequence ID" value="SMTH1_8630.1"/>
    <property type="gene ID" value="SMTH1_8630"/>
</dbReference>
<dbReference type="Gene3D" id="3.40.630.10">
    <property type="entry name" value="Zn peptidases"/>
    <property type="match status" value="1"/>
</dbReference>
<dbReference type="Pfam" id="PF01546">
    <property type="entry name" value="Peptidase_M20"/>
    <property type="match status" value="1"/>
</dbReference>
<dbReference type="GO" id="GO:0004046">
    <property type="term" value="F:aminoacylase activity"/>
    <property type="evidence" value="ECO:0007669"/>
    <property type="project" value="TreeGrafter"/>
</dbReference>
<dbReference type="PANTHER" id="PTHR45892:SF1">
    <property type="entry name" value="AMINOACYLASE-1"/>
    <property type="match status" value="1"/>
</dbReference>
<dbReference type="SUPFAM" id="SSF53187">
    <property type="entry name" value="Zn-dependent exopeptidases"/>
    <property type="match status" value="1"/>
</dbReference>
<protein>
    <recommendedName>
        <fullName evidence="5">M20_dimer domain-containing protein</fullName>
    </recommendedName>
</protein>
<evidence type="ECO:0000313" key="4">
    <source>
        <dbReference type="WBParaSite" id="SMTH1_8630.1"/>
    </source>
</evidence>
<evidence type="ECO:0000313" key="3">
    <source>
        <dbReference type="WBParaSite" id="SMTH1_8610.1"/>
    </source>
</evidence>
<keyword evidence="1" id="KW-0378">Hydrolase</keyword>
<dbReference type="PANTHER" id="PTHR45892">
    <property type="entry name" value="AMINOACYLASE-1"/>
    <property type="match status" value="1"/>
</dbReference>
<name>A0AA85BYH9_9TREM</name>
<dbReference type="PROSITE" id="PS00759">
    <property type="entry name" value="ARGE_DAPE_CPG2_2"/>
    <property type="match status" value="1"/>
</dbReference>
<dbReference type="InterPro" id="IPR002933">
    <property type="entry name" value="Peptidase_M20"/>
</dbReference>
<reference evidence="3 4" key="1">
    <citation type="submission" date="2023-11" db="UniProtKB">
        <authorList>
            <consortium name="WormBaseParasite"/>
        </authorList>
    </citation>
    <scope>IDENTIFICATION</scope>
</reference>
<dbReference type="PROSITE" id="PS00758">
    <property type="entry name" value="ARGE_DAPE_CPG2_1"/>
    <property type="match status" value="1"/>
</dbReference>
<evidence type="ECO:0000256" key="1">
    <source>
        <dbReference type="ARBA" id="ARBA00022801"/>
    </source>
</evidence>
<accession>A0AA85BYH9</accession>
<dbReference type="InterPro" id="IPR052083">
    <property type="entry name" value="Aminoacylase-1_M20A"/>
</dbReference>
<dbReference type="InterPro" id="IPR001261">
    <property type="entry name" value="ArgE/DapE_CS"/>
</dbReference>
<evidence type="ECO:0008006" key="5">
    <source>
        <dbReference type="Google" id="ProtNLM"/>
    </source>
</evidence>
<dbReference type="WBParaSite" id="SMTH1_8610.1">
    <property type="protein sequence ID" value="SMTH1_8610.1"/>
    <property type="gene ID" value="SMTH1_8610"/>
</dbReference>
<proteinExistence type="predicted"/>
<dbReference type="Proteomes" id="UP000050791">
    <property type="component" value="Unassembled WGS sequence"/>
</dbReference>
<organism evidence="2 3">
    <name type="scientific">Schistosoma mattheei</name>
    <dbReference type="NCBI Taxonomy" id="31246"/>
    <lineage>
        <taxon>Eukaryota</taxon>
        <taxon>Metazoa</taxon>
        <taxon>Spiralia</taxon>
        <taxon>Lophotrochozoa</taxon>
        <taxon>Platyhelminthes</taxon>
        <taxon>Trematoda</taxon>
        <taxon>Digenea</taxon>
        <taxon>Strigeidida</taxon>
        <taxon>Schistosomatoidea</taxon>
        <taxon>Schistosomatidae</taxon>
        <taxon>Schistosoma</taxon>
    </lineage>
</organism>
<evidence type="ECO:0000313" key="2">
    <source>
        <dbReference type="Proteomes" id="UP000050791"/>
    </source>
</evidence>